<evidence type="ECO:0000256" key="1">
    <source>
        <dbReference type="ARBA" id="ARBA00023015"/>
    </source>
</evidence>
<dbReference type="InterPro" id="IPR014757">
    <property type="entry name" value="Tscrpt_reg_IclR_C"/>
</dbReference>
<organism evidence="6 7">
    <name type="scientific">Granulosicoccus antarcticus IMCC3135</name>
    <dbReference type="NCBI Taxonomy" id="1192854"/>
    <lineage>
        <taxon>Bacteria</taxon>
        <taxon>Pseudomonadati</taxon>
        <taxon>Pseudomonadota</taxon>
        <taxon>Gammaproteobacteria</taxon>
        <taxon>Chromatiales</taxon>
        <taxon>Granulosicoccaceae</taxon>
        <taxon>Granulosicoccus</taxon>
    </lineage>
</organism>
<dbReference type="InterPro" id="IPR005471">
    <property type="entry name" value="Tscrpt_reg_IclR_N"/>
</dbReference>
<dbReference type="InterPro" id="IPR036388">
    <property type="entry name" value="WH-like_DNA-bd_sf"/>
</dbReference>
<dbReference type="GO" id="GO:0003700">
    <property type="term" value="F:DNA-binding transcription factor activity"/>
    <property type="evidence" value="ECO:0007669"/>
    <property type="project" value="TreeGrafter"/>
</dbReference>
<dbReference type="EMBL" id="CP018632">
    <property type="protein sequence ID" value="ASJ73289.1"/>
    <property type="molecule type" value="Genomic_DNA"/>
</dbReference>
<protein>
    <submittedName>
        <fullName evidence="6">Pectin degradation repressor protein KdgR</fullName>
    </submittedName>
</protein>
<dbReference type="Proteomes" id="UP000250079">
    <property type="component" value="Chromosome"/>
</dbReference>
<dbReference type="GO" id="GO:0003677">
    <property type="term" value="F:DNA binding"/>
    <property type="evidence" value="ECO:0007669"/>
    <property type="project" value="UniProtKB-KW"/>
</dbReference>
<dbReference type="PANTHER" id="PTHR30136">
    <property type="entry name" value="HELIX-TURN-HELIX TRANSCRIPTIONAL REGULATOR, ICLR FAMILY"/>
    <property type="match status" value="1"/>
</dbReference>
<dbReference type="SMART" id="SM00346">
    <property type="entry name" value="HTH_ICLR"/>
    <property type="match status" value="1"/>
</dbReference>
<dbReference type="PROSITE" id="PS51078">
    <property type="entry name" value="ICLR_ED"/>
    <property type="match status" value="1"/>
</dbReference>
<proteinExistence type="predicted"/>
<keyword evidence="2" id="KW-0238">DNA-binding</keyword>
<dbReference type="SUPFAM" id="SSF55781">
    <property type="entry name" value="GAF domain-like"/>
    <property type="match status" value="1"/>
</dbReference>
<accession>A0A2Z2NPT8</accession>
<gene>
    <name evidence="6" type="primary">kdgR_4</name>
    <name evidence="6" type="ORF">IMCC3135_16035</name>
</gene>
<dbReference type="KEGG" id="gai:IMCC3135_16035"/>
<dbReference type="Pfam" id="PF01614">
    <property type="entry name" value="IclR_C"/>
    <property type="match status" value="1"/>
</dbReference>
<evidence type="ECO:0000259" key="4">
    <source>
        <dbReference type="PROSITE" id="PS51077"/>
    </source>
</evidence>
<dbReference type="Gene3D" id="3.30.450.40">
    <property type="match status" value="1"/>
</dbReference>
<sequence>MTTDSEDKRYRAPALDKGLDIIELLALQPRGMTRAEIVSALGKSHSEIYRMIERLVARNYLSRSIEGDRYALTMKLFHLGALYPPMRRLVGHVQPLMDEFTSQSMQAVHLVVADMGQGLIVARSSSRAAWEFRLRIGALLGLLDTSSGQTLLAFQDEEQAAYMLRAAPETGSDIPPDIAKELAIIRKTGYRLGASRQLVGVTDISVPVQSAYGVTVAVLTCPFLPLVGTAPDEADPMKMEDTLQLLRETAKQASTI</sequence>
<name>A0A2Z2NPT8_9GAMM</name>
<keyword evidence="7" id="KW-1185">Reference proteome</keyword>
<evidence type="ECO:0000313" key="7">
    <source>
        <dbReference type="Proteomes" id="UP000250079"/>
    </source>
</evidence>
<dbReference type="InterPro" id="IPR050707">
    <property type="entry name" value="HTH_MetabolicPath_Reg"/>
</dbReference>
<dbReference type="PROSITE" id="PS51077">
    <property type="entry name" value="HTH_ICLR"/>
    <property type="match status" value="1"/>
</dbReference>
<dbReference type="Gene3D" id="1.10.10.10">
    <property type="entry name" value="Winged helix-like DNA-binding domain superfamily/Winged helix DNA-binding domain"/>
    <property type="match status" value="1"/>
</dbReference>
<evidence type="ECO:0000256" key="3">
    <source>
        <dbReference type="ARBA" id="ARBA00023163"/>
    </source>
</evidence>
<feature type="domain" description="IclR-ED" evidence="5">
    <location>
        <begin position="75"/>
        <end position="256"/>
    </location>
</feature>
<evidence type="ECO:0000256" key="2">
    <source>
        <dbReference type="ARBA" id="ARBA00023125"/>
    </source>
</evidence>
<dbReference type="Pfam" id="PF09339">
    <property type="entry name" value="HTH_IclR"/>
    <property type="match status" value="1"/>
</dbReference>
<reference evidence="6 7" key="1">
    <citation type="submission" date="2016-12" db="EMBL/GenBank/DDBJ databases">
        <authorList>
            <person name="Song W.-J."/>
            <person name="Kurnit D.M."/>
        </authorList>
    </citation>
    <scope>NUCLEOTIDE SEQUENCE [LARGE SCALE GENOMIC DNA]</scope>
    <source>
        <strain evidence="6 7">IMCC3135</strain>
    </source>
</reference>
<dbReference type="GO" id="GO:0045892">
    <property type="term" value="P:negative regulation of DNA-templated transcription"/>
    <property type="evidence" value="ECO:0007669"/>
    <property type="project" value="TreeGrafter"/>
</dbReference>
<dbReference type="InterPro" id="IPR036390">
    <property type="entry name" value="WH_DNA-bd_sf"/>
</dbReference>
<dbReference type="PANTHER" id="PTHR30136:SF7">
    <property type="entry name" value="HTH-TYPE TRANSCRIPTIONAL REGULATOR KDGR-RELATED"/>
    <property type="match status" value="1"/>
</dbReference>
<feature type="domain" description="HTH iclR-type" evidence="4">
    <location>
        <begin position="12"/>
        <end position="74"/>
    </location>
</feature>
<dbReference type="AlphaFoldDB" id="A0A2Z2NPT8"/>
<evidence type="ECO:0000313" key="6">
    <source>
        <dbReference type="EMBL" id="ASJ73289.1"/>
    </source>
</evidence>
<dbReference type="InterPro" id="IPR029016">
    <property type="entry name" value="GAF-like_dom_sf"/>
</dbReference>
<keyword evidence="1" id="KW-0805">Transcription regulation</keyword>
<dbReference type="SUPFAM" id="SSF46785">
    <property type="entry name" value="Winged helix' DNA-binding domain"/>
    <property type="match status" value="1"/>
</dbReference>
<dbReference type="RefSeq" id="WP_205738068.1">
    <property type="nucleotide sequence ID" value="NZ_CP018632.1"/>
</dbReference>
<keyword evidence="3" id="KW-0804">Transcription</keyword>
<evidence type="ECO:0000259" key="5">
    <source>
        <dbReference type="PROSITE" id="PS51078"/>
    </source>
</evidence>